<dbReference type="InterPro" id="IPR018170">
    <property type="entry name" value="Aldo/ket_reductase_CS"/>
</dbReference>
<evidence type="ECO:0000256" key="4">
    <source>
        <dbReference type="PIRSR" id="PIRSR000097-2"/>
    </source>
</evidence>
<feature type="active site" description="Proton donor" evidence="3">
    <location>
        <position position="54"/>
    </location>
</feature>
<dbReference type="OrthoDB" id="416253at2759"/>
<protein>
    <submittedName>
        <fullName evidence="7">Aldo-keto reductase</fullName>
    </submittedName>
</protein>
<gene>
    <name evidence="7" type="ORF">SPI_01397</name>
</gene>
<dbReference type="InterPro" id="IPR020471">
    <property type="entry name" value="AKR"/>
</dbReference>
<evidence type="ECO:0000259" key="6">
    <source>
        <dbReference type="Pfam" id="PF00248"/>
    </source>
</evidence>
<dbReference type="PROSITE" id="PS00063">
    <property type="entry name" value="ALDOKETO_REDUCTASE_3"/>
    <property type="match status" value="1"/>
</dbReference>
<dbReference type="AlphaFoldDB" id="A0A167YXP4"/>
<evidence type="ECO:0000256" key="2">
    <source>
        <dbReference type="ARBA" id="ARBA00023002"/>
    </source>
</evidence>
<dbReference type="PIRSF" id="PIRSF000097">
    <property type="entry name" value="AKR"/>
    <property type="match status" value="1"/>
</dbReference>
<reference evidence="7 8" key="1">
    <citation type="journal article" date="2016" name="Genome Biol. Evol.">
        <title>Divergent and convergent evolution of fungal pathogenicity.</title>
        <authorList>
            <person name="Shang Y."/>
            <person name="Xiao G."/>
            <person name="Zheng P."/>
            <person name="Cen K."/>
            <person name="Zhan S."/>
            <person name="Wang C."/>
        </authorList>
    </citation>
    <scope>NUCLEOTIDE SEQUENCE [LARGE SCALE GENOMIC DNA]</scope>
    <source>
        <strain evidence="7 8">RCEF 264</strain>
    </source>
</reference>
<dbReference type="GO" id="GO:0016491">
    <property type="term" value="F:oxidoreductase activity"/>
    <property type="evidence" value="ECO:0007669"/>
    <property type="project" value="UniProtKB-KW"/>
</dbReference>
<evidence type="ECO:0000313" key="7">
    <source>
        <dbReference type="EMBL" id="OAA66821.1"/>
    </source>
</evidence>
<dbReference type="PANTHER" id="PTHR43827">
    <property type="entry name" value="2,5-DIKETO-D-GLUCONIC ACID REDUCTASE"/>
    <property type="match status" value="1"/>
</dbReference>
<dbReference type="EMBL" id="AZHD01000002">
    <property type="protein sequence ID" value="OAA66821.1"/>
    <property type="molecule type" value="Genomic_DNA"/>
</dbReference>
<evidence type="ECO:0000313" key="8">
    <source>
        <dbReference type="Proteomes" id="UP000076874"/>
    </source>
</evidence>
<proteinExistence type="inferred from homology"/>
<dbReference type="Proteomes" id="UP000076874">
    <property type="component" value="Unassembled WGS sequence"/>
</dbReference>
<feature type="binding site" evidence="4">
    <location>
        <position position="112"/>
    </location>
    <ligand>
        <name>substrate</name>
    </ligand>
</feature>
<dbReference type="PRINTS" id="PR00069">
    <property type="entry name" value="ALDKETRDTASE"/>
</dbReference>
<feature type="domain" description="NADP-dependent oxidoreductase" evidence="6">
    <location>
        <begin position="21"/>
        <end position="273"/>
    </location>
</feature>
<dbReference type="CDD" id="cd19071">
    <property type="entry name" value="AKR_AKR1-5-like"/>
    <property type="match status" value="1"/>
</dbReference>
<dbReference type="PROSITE" id="PS00062">
    <property type="entry name" value="ALDOKETO_REDUCTASE_2"/>
    <property type="match status" value="1"/>
</dbReference>
<evidence type="ECO:0000256" key="5">
    <source>
        <dbReference type="PIRSR" id="PIRSR000097-3"/>
    </source>
</evidence>
<comment type="caution">
    <text evidence="7">The sequence shown here is derived from an EMBL/GenBank/DDBJ whole genome shotgun (WGS) entry which is preliminary data.</text>
</comment>
<keyword evidence="8" id="KW-1185">Reference proteome</keyword>
<dbReference type="InterPro" id="IPR036812">
    <property type="entry name" value="NAD(P)_OxRdtase_dom_sf"/>
</dbReference>
<evidence type="ECO:0000256" key="3">
    <source>
        <dbReference type="PIRSR" id="PIRSR000097-1"/>
    </source>
</evidence>
<dbReference type="PANTHER" id="PTHR43827:SF13">
    <property type="entry name" value="ALDO_KETO REDUCTASE FAMILY PROTEIN"/>
    <property type="match status" value="1"/>
</dbReference>
<dbReference type="FunFam" id="3.20.20.100:FF:000015">
    <property type="entry name" value="Oxidoreductase, aldo/keto reductase family"/>
    <property type="match status" value="1"/>
</dbReference>
<dbReference type="STRING" id="1081102.A0A167YXP4"/>
<dbReference type="Pfam" id="PF00248">
    <property type="entry name" value="Aldo_ket_red"/>
    <property type="match status" value="1"/>
</dbReference>
<feature type="site" description="Lowers pKa of active site Tyr" evidence="5">
    <location>
        <position position="79"/>
    </location>
</feature>
<keyword evidence="2" id="KW-0560">Oxidoreductase</keyword>
<dbReference type="Gene3D" id="3.20.20.100">
    <property type="entry name" value="NADP-dependent oxidoreductase domain"/>
    <property type="match status" value="1"/>
</dbReference>
<name>A0A167YXP4_9HYPO</name>
<dbReference type="InterPro" id="IPR023210">
    <property type="entry name" value="NADP_OxRdtase_dom"/>
</dbReference>
<accession>A0A167YXP4</accession>
<organism evidence="7 8">
    <name type="scientific">Niveomyces insectorum RCEF 264</name>
    <dbReference type="NCBI Taxonomy" id="1081102"/>
    <lineage>
        <taxon>Eukaryota</taxon>
        <taxon>Fungi</taxon>
        <taxon>Dikarya</taxon>
        <taxon>Ascomycota</taxon>
        <taxon>Pezizomycotina</taxon>
        <taxon>Sordariomycetes</taxon>
        <taxon>Hypocreomycetidae</taxon>
        <taxon>Hypocreales</taxon>
        <taxon>Cordycipitaceae</taxon>
        <taxon>Niveomyces</taxon>
    </lineage>
</organism>
<comment type="similarity">
    <text evidence="1">Belongs to the aldo/keto reductase family.</text>
</comment>
<evidence type="ECO:0000256" key="1">
    <source>
        <dbReference type="ARBA" id="ARBA00007905"/>
    </source>
</evidence>
<sequence length="291" mass="31658">MAALSINSTIKLASGYELPRLGFGLWAVPADQAEVIVKQAFDAGYRHIDDAASYLNEAGAGAAIRSSGIPRDQIFFTSKVPRTAISYDGAKAQVATTLRETGLDYIDLMLLHAPFGGSANRKGAWRALVEAVEAGQVRSIGVSNYGVHHLDELRQHIAELEQERGGPGAGGVLAVGQWEIHPWLARRDIVDWCARHHVAVQAYAPIVRGRRWGEPKLKALADKYGVSEAQVLIRWSLQKGLVPLPKSATPARIKSNADVYGFELTAAEVADLETDEYSHICWDPTVSPLDK</sequence>
<dbReference type="SUPFAM" id="SSF51430">
    <property type="entry name" value="NAD(P)-linked oxidoreductase"/>
    <property type="match status" value="1"/>
</dbReference>